<dbReference type="RefSeq" id="YP_001497601.1">
    <property type="nucleotide sequence ID" value="NC_009898.1"/>
</dbReference>
<sequence>MKLLMLCSIFESLSAFHMSQFLLLLSHRNFMSFCFSLQTTPFYLRFSGSQIIFRPRCETHRITLTCSIV</sequence>
<dbReference type="Proteomes" id="UP000202419">
    <property type="component" value="Segment"/>
</dbReference>
<dbReference type="GeneID" id="5658938"/>
<proteinExistence type="predicted"/>
<keyword evidence="2" id="KW-1185">Reference proteome</keyword>
<organism evidence="1 2">
    <name type="scientific">Paramecium bursaria Chlorella virus NY2A</name>
    <name type="common">PBCV-NY2A</name>
    <dbReference type="NCBI Taxonomy" id="46021"/>
    <lineage>
        <taxon>Viruses</taxon>
        <taxon>Varidnaviria</taxon>
        <taxon>Bamfordvirae</taxon>
        <taxon>Nucleocytoviricota</taxon>
        <taxon>Megaviricetes</taxon>
        <taxon>Algavirales</taxon>
        <taxon>Phycodnaviridae</taxon>
        <taxon>Chlorovirus</taxon>
        <taxon>Chlorovirus americanus</taxon>
    </lineage>
</organism>
<reference evidence="1 2" key="1">
    <citation type="journal article" date="2007" name="Virology">
        <title>Sequence and annotation of the 369-kb NY-2A and the 345-kb AR158 viruses that infect Chlorella NC64A.</title>
        <authorList>
            <person name="Fitzgerald L.A."/>
            <person name="Graves M.V."/>
            <person name="Li X."/>
            <person name="Feldblyum T."/>
            <person name="Nierman W.C."/>
            <person name="Van Etten J.L."/>
        </authorList>
    </citation>
    <scope>NUCLEOTIDE SEQUENCE [LARGE SCALE GENOMIC DNA]</scope>
    <source>
        <strain evidence="1 2">NY-2A</strain>
    </source>
</reference>
<evidence type="ECO:0000313" key="1">
    <source>
        <dbReference type="EMBL" id="ABT14804.1"/>
    </source>
</evidence>
<name>A7IWT0_PBCVN</name>
<gene>
    <name evidence="1" type="primary">b405L</name>
    <name evidence="1" type="ORF">NY2A_b405L</name>
</gene>
<dbReference type="EMBL" id="DQ491002">
    <property type="protein sequence ID" value="ABT14804.1"/>
    <property type="molecule type" value="Genomic_DNA"/>
</dbReference>
<dbReference type="KEGG" id="vg:5658938"/>
<evidence type="ECO:0000313" key="2">
    <source>
        <dbReference type="Proteomes" id="UP000202419"/>
    </source>
</evidence>
<organismHost>
    <name type="scientific">Chlorella</name>
    <dbReference type="NCBI Taxonomy" id="3071"/>
</organismHost>
<protein>
    <submittedName>
        <fullName evidence="1">Uncharacterized protein b405L</fullName>
    </submittedName>
</protein>
<accession>A7IWT0</accession>